<organism evidence="2 3">
    <name type="scientific">Leptomonas seymouri</name>
    <dbReference type="NCBI Taxonomy" id="5684"/>
    <lineage>
        <taxon>Eukaryota</taxon>
        <taxon>Discoba</taxon>
        <taxon>Euglenozoa</taxon>
        <taxon>Kinetoplastea</taxon>
        <taxon>Metakinetoplastina</taxon>
        <taxon>Trypanosomatida</taxon>
        <taxon>Trypanosomatidae</taxon>
        <taxon>Leishmaniinae</taxon>
        <taxon>Leptomonas</taxon>
    </lineage>
</organism>
<feature type="compositionally biased region" description="Basic and acidic residues" evidence="1">
    <location>
        <begin position="145"/>
        <end position="154"/>
    </location>
</feature>
<keyword evidence="3" id="KW-1185">Reference proteome</keyword>
<accession>A0A0N0P853</accession>
<dbReference type="VEuPathDB" id="TriTrypDB:Lsey_0021_0280"/>
<evidence type="ECO:0000256" key="1">
    <source>
        <dbReference type="SAM" id="MobiDB-lite"/>
    </source>
</evidence>
<protein>
    <recommendedName>
        <fullName evidence="4">Guanine nucleotide-binding protein subunit beta-like protein</fullName>
    </recommendedName>
</protein>
<sequence>MLRRVAFTELPRDPQLLRVLHHTNGGVLIAAVAFKAVPFSTSPETSPPHRAPLFYTIVEMSTPNERMLPLRVIHVRVPRPSTVVNSITLLRSADGEDVYVVVQAAEVLGHQQQLEGAPKSVTTHVYRRLVVKAEDEDAGSDADGDLPRSEKDGLEEGDLISSPVAAPAVGERRNDAMQEAGVRVRYQRLPRAVAGADSSLWTAATAFSAAEIPIFGVSAHTAATSAAAESIALVTASGVAAAGSDDALSENQLQLWSLNKTRLTLMATCRVPALCGFPVSHIVTIPGTQDVAVLRCHNSLLEVDLAALRKACAHDPHTVTTNAFVTRAWRLSPHVRLTSCAVKDTLLYAGTEAGNVVVWDLRRPTSSAARGSECGAATSAQPQTSMSIKAPITGLYAPYATGFVTCDASGGVRDWRERSEMAEEDNNESSGAGAAAACVRSSNMSDKGCEYGVLHDAAGLPASPQFPYCSRVPVEAPNGGEGCVAMDGHGNLVAVVSECGRLCLYFCS</sequence>
<dbReference type="EMBL" id="LJSK01000021">
    <property type="protein sequence ID" value="KPI89559.1"/>
    <property type="molecule type" value="Genomic_DNA"/>
</dbReference>
<gene>
    <name evidence="2" type="ORF">ABL78_1327</name>
</gene>
<reference evidence="2 3" key="1">
    <citation type="journal article" date="2015" name="PLoS Pathog.">
        <title>Leptomonas seymouri: Adaptations to the Dixenous Life Cycle Analyzed by Genome Sequencing, Transcriptome Profiling and Co-infection with Leishmania donovani.</title>
        <authorList>
            <person name="Kraeva N."/>
            <person name="Butenko A."/>
            <person name="Hlavacova J."/>
            <person name="Kostygov A."/>
            <person name="Myskova J."/>
            <person name="Grybchuk D."/>
            <person name="Lestinova T."/>
            <person name="Votypka J."/>
            <person name="Volf P."/>
            <person name="Opperdoes F."/>
            <person name="Flegontov P."/>
            <person name="Lukes J."/>
            <person name="Yurchenko V."/>
        </authorList>
    </citation>
    <scope>NUCLEOTIDE SEQUENCE [LARGE SCALE GENOMIC DNA]</scope>
    <source>
        <strain evidence="2 3">ATCC 30220</strain>
    </source>
</reference>
<evidence type="ECO:0000313" key="3">
    <source>
        <dbReference type="Proteomes" id="UP000038009"/>
    </source>
</evidence>
<dbReference type="OMA" id="EMAAPNE"/>
<dbReference type="OrthoDB" id="63070at2759"/>
<dbReference type="InterPro" id="IPR036322">
    <property type="entry name" value="WD40_repeat_dom_sf"/>
</dbReference>
<evidence type="ECO:0008006" key="4">
    <source>
        <dbReference type="Google" id="ProtNLM"/>
    </source>
</evidence>
<dbReference type="SUPFAM" id="SSF50978">
    <property type="entry name" value="WD40 repeat-like"/>
    <property type="match status" value="1"/>
</dbReference>
<dbReference type="Proteomes" id="UP000038009">
    <property type="component" value="Unassembled WGS sequence"/>
</dbReference>
<dbReference type="AlphaFoldDB" id="A0A0N0P853"/>
<comment type="caution">
    <text evidence="2">The sequence shown here is derived from an EMBL/GenBank/DDBJ whole genome shotgun (WGS) entry which is preliminary data.</text>
</comment>
<proteinExistence type="predicted"/>
<feature type="region of interest" description="Disordered" evidence="1">
    <location>
        <begin position="136"/>
        <end position="160"/>
    </location>
</feature>
<evidence type="ECO:0000313" key="2">
    <source>
        <dbReference type="EMBL" id="KPI89559.1"/>
    </source>
</evidence>
<name>A0A0N0P853_LEPSE</name>